<name>A0A7X8H139_9LACT</name>
<evidence type="ECO:0000256" key="4">
    <source>
        <dbReference type="ARBA" id="ARBA00022801"/>
    </source>
</evidence>
<evidence type="ECO:0000256" key="5">
    <source>
        <dbReference type="ARBA" id="ARBA00022806"/>
    </source>
</evidence>
<dbReference type="SUPFAM" id="SSF52540">
    <property type="entry name" value="P-loop containing nucleoside triphosphate hydrolases"/>
    <property type="match status" value="1"/>
</dbReference>
<keyword evidence="4" id="KW-0378">Hydrolase</keyword>
<dbReference type="InterPro" id="IPR016136">
    <property type="entry name" value="DNA_helicase_N/primase_C"/>
</dbReference>
<dbReference type="CDD" id="cd00984">
    <property type="entry name" value="DnaB_C"/>
    <property type="match status" value="1"/>
</dbReference>
<dbReference type="GO" id="GO:0043139">
    <property type="term" value="F:5'-3' DNA helicase activity"/>
    <property type="evidence" value="ECO:0007669"/>
    <property type="project" value="UniProtKB-EC"/>
</dbReference>
<dbReference type="GO" id="GO:0003677">
    <property type="term" value="F:DNA binding"/>
    <property type="evidence" value="ECO:0007669"/>
    <property type="project" value="UniProtKB-KW"/>
</dbReference>
<evidence type="ECO:0000256" key="8">
    <source>
        <dbReference type="ARBA" id="ARBA00023235"/>
    </source>
</evidence>
<evidence type="ECO:0000256" key="6">
    <source>
        <dbReference type="ARBA" id="ARBA00022840"/>
    </source>
</evidence>
<proteinExistence type="inferred from homology"/>
<comment type="caution">
    <text evidence="12">The sequence shown here is derived from an EMBL/GenBank/DDBJ whole genome shotgun (WGS) entry which is preliminary data.</text>
</comment>
<evidence type="ECO:0000256" key="2">
    <source>
        <dbReference type="ARBA" id="ARBA00022705"/>
    </source>
</evidence>
<evidence type="ECO:0000313" key="13">
    <source>
        <dbReference type="Proteomes" id="UP000541058"/>
    </source>
</evidence>
<evidence type="ECO:0000256" key="7">
    <source>
        <dbReference type="ARBA" id="ARBA00023125"/>
    </source>
</evidence>
<organism evidence="12 13">
    <name type="scientific">Globicatella sulfidifaciens</name>
    <dbReference type="NCBI Taxonomy" id="136093"/>
    <lineage>
        <taxon>Bacteria</taxon>
        <taxon>Bacillati</taxon>
        <taxon>Bacillota</taxon>
        <taxon>Bacilli</taxon>
        <taxon>Lactobacillales</taxon>
        <taxon>Aerococcaceae</taxon>
        <taxon>Globicatella</taxon>
    </lineage>
</organism>
<dbReference type="GO" id="GO:0016787">
    <property type="term" value="F:hydrolase activity"/>
    <property type="evidence" value="ECO:0007669"/>
    <property type="project" value="UniProtKB-KW"/>
</dbReference>
<dbReference type="SUPFAM" id="SSF48024">
    <property type="entry name" value="N-terminal domain of DnaB helicase"/>
    <property type="match status" value="1"/>
</dbReference>
<dbReference type="Pfam" id="PF00772">
    <property type="entry name" value="DnaB"/>
    <property type="match status" value="1"/>
</dbReference>
<gene>
    <name evidence="12" type="ORF">GX355_09920</name>
</gene>
<dbReference type="Pfam" id="PF03796">
    <property type="entry name" value="DnaB_C"/>
    <property type="match status" value="1"/>
</dbReference>
<dbReference type="Proteomes" id="UP000541058">
    <property type="component" value="Unassembled WGS sequence"/>
</dbReference>
<dbReference type="EC" id="5.6.2.3" evidence="9"/>
<comment type="catalytic activity">
    <reaction evidence="10">
        <text>ATP + H2O = ADP + phosphate + H(+)</text>
        <dbReference type="Rhea" id="RHEA:13065"/>
        <dbReference type="ChEBI" id="CHEBI:15377"/>
        <dbReference type="ChEBI" id="CHEBI:15378"/>
        <dbReference type="ChEBI" id="CHEBI:30616"/>
        <dbReference type="ChEBI" id="CHEBI:43474"/>
        <dbReference type="ChEBI" id="CHEBI:456216"/>
        <dbReference type="EC" id="5.6.2.3"/>
    </reaction>
</comment>
<accession>A0A7X8H139</accession>
<dbReference type="PANTHER" id="PTHR30153:SF2">
    <property type="entry name" value="REPLICATIVE DNA HELICASE"/>
    <property type="match status" value="1"/>
</dbReference>
<keyword evidence="8" id="KW-0413">Isomerase</keyword>
<keyword evidence="7" id="KW-0238">DNA-binding</keyword>
<dbReference type="GO" id="GO:0005524">
    <property type="term" value="F:ATP binding"/>
    <property type="evidence" value="ECO:0007669"/>
    <property type="project" value="UniProtKB-KW"/>
</dbReference>
<dbReference type="GO" id="GO:0005829">
    <property type="term" value="C:cytosol"/>
    <property type="evidence" value="ECO:0007669"/>
    <property type="project" value="TreeGrafter"/>
</dbReference>
<dbReference type="InterPro" id="IPR007693">
    <property type="entry name" value="DNA_helicase_DnaB-like_N"/>
</dbReference>
<keyword evidence="5" id="KW-0347">Helicase</keyword>
<dbReference type="EMBL" id="JAAYSM010000356">
    <property type="protein sequence ID" value="NLJ19166.1"/>
    <property type="molecule type" value="Genomic_DNA"/>
</dbReference>
<keyword evidence="6" id="KW-0067">ATP-binding</keyword>
<dbReference type="AlphaFoldDB" id="A0A7X8H139"/>
<dbReference type="RefSeq" id="WP_276649514.1">
    <property type="nucleotide sequence ID" value="NZ_JAAYSM010000356.1"/>
</dbReference>
<dbReference type="PROSITE" id="PS51199">
    <property type="entry name" value="SF4_HELICASE"/>
    <property type="match status" value="1"/>
</dbReference>
<dbReference type="GO" id="GO:0006260">
    <property type="term" value="P:DNA replication"/>
    <property type="evidence" value="ECO:0007669"/>
    <property type="project" value="UniProtKB-KW"/>
</dbReference>
<keyword evidence="3" id="KW-0547">Nucleotide-binding</keyword>
<evidence type="ECO:0000259" key="11">
    <source>
        <dbReference type="PROSITE" id="PS51199"/>
    </source>
</evidence>
<evidence type="ECO:0000256" key="3">
    <source>
        <dbReference type="ARBA" id="ARBA00022741"/>
    </source>
</evidence>
<evidence type="ECO:0000313" key="12">
    <source>
        <dbReference type="EMBL" id="NLJ19166.1"/>
    </source>
</evidence>
<protein>
    <recommendedName>
        <fullName evidence="9">DNA 5'-3' helicase</fullName>
        <ecNumber evidence="9">5.6.2.3</ecNumber>
    </recommendedName>
</protein>
<evidence type="ECO:0000256" key="9">
    <source>
        <dbReference type="ARBA" id="ARBA00044969"/>
    </source>
</evidence>
<reference evidence="12 13" key="1">
    <citation type="journal article" date="2020" name="Biotechnol. Biofuels">
        <title>New insights from the biogas microbiome by comprehensive genome-resolved metagenomics of nearly 1600 species originating from multiple anaerobic digesters.</title>
        <authorList>
            <person name="Campanaro S."/>
            <person name="Treu L."/>
            <person name="Rodriguez-R L.M."/>
            <person name="Kovalovszki A."/>
            <person name="Ziels R.M."/>
            <person name="Maus I."/>
            <person name="Zhu X."/>
            <person name="Kougias P.G."/>
            <person name="Basile A."/>
            <person name="Luo G."/>
            <person name="Schluter A."/>
            <person name="Konstantinidis K.T."/>
            <person name="Angelidaki I."/>
        </authorList>
    </citation>
    <scope>NUCLEOTIDE SEQUENCE [LARGE SCALE GENOMIC DNA]</scope>
    <source>
        <strain evidence="12">AS23ysBPME_34</strain>
    </source>
</reference>
<sequence length="415" mass="47162">MNYLEKEILGCILKDNTLINETILQVSHFESQASQLIYQSMILLSAEGKAIDQVTLLAENYDYLESLGGIDFITDLKSKGDIDHFDSYEKQLIENYKARESQNIVANWLSAKDKNNDDLIIKLQKIEDESISDVEDIKTVIKEISNLPNIEGVDAGIPTGFKALDDITGGFQKESSYIMGARPSMGKTATMLHFGLSAMKSGAVPLIFSLEMSKEQLLMRYFATIGNINLFLARNPHRLMASQKKSWEEAGNQLQQYDFEIYDEPMQTIQYIRSQVRKAKRKHEGKEIIVFIDYLTLINSAGTYHSDHAKFTDISARIKALAKEYKCPVITLAQLSRGVEQRQNKRPMLSDLRESGSIEQDADCVMFLYRESYYNKEIDDNELEIIVAKHRNGPTGDCKVFYNRATGKMGDLSDY</sequence>
<keyword evidence="2" id="KW-0235">DNA replication</keyword>
<dbReference type="InterPro" id="IPR036185">
    <property type="entry name" value="DNA_heli_DnaB-like_N_sf"/>
</dbReference>
<dbReference type="Gene3D" id="3.40.50.300">
    <property type="entry name" value="P-loop containing nucleotide triphosphate hydrolases"/>
    <property type="match status" value="1"/>
</dbReference>
<dbReference type="Gene3D" id="1.10.860.10">
    <property type="entry name" value="DNAb Helicase, Chain A"/>
    <property type="match status" value="1"/>
</dbReference>
<evidence type="ECO:0000256" key="10">
    <source>
        <dbReference type="ARBA" id="ARBA00048954"/>
    </source>
</evidence>
<comment type="similarity">
    <text evidence="1">Belongs to the helicase family. DnaB subfamily.</text>
</comment>
<dbReference type="PANTHER" id="PTHR30153">
    <property type="entry name" value="REPLICATIVE DNA HELICASE DNAB"/>
    <property type="match status" value="1"/>
</dbReference>
<dbReference type="InterPro" id="IPR007694">
    <property type="entry name" value="DNA_helicase_DnaB-like_C"/>
</dbReference>
<dbReference type="InterPro" id="IPR027417">
    <property type="entry name" value="P-loop_NTPase"/>
</dbReference>
<evidence type="ECO:0000256" key="1">
    <source>
        <dbReference type="ARBA" id="ARBA00008428"/>
    </source>
</evidence>
<feature type="domain" description="SF4 helicase" evidence="11">
    <location>
        <begin position="150"/>
        <end position="415"/>
    </location>
</feature>